<protein>
    <recommendedName>
        <fullName evidence="3">DUF4280 domain-containing protein</fullName>
    </recommendedName>
</protein>
<dbReference type="InterPro" id="IPR025460">
    <property type="entry name" value="DUF4280"/>
</dbReference>
<accession>A0A1M7CAC6</accession>
<name>A0A1M7CAC6_9FLAO</name>
<dbReference type="EMBL" id="FRBM01000005">
    <property type="protein sequence ID" value="SHL64164.1"/>
    <property type="molecule type" value="Genomic_DNA"/>
</dbReference>
<dbReference type="RefSeq" id="WP_073300324.1">
    <property type="nucleotide sequence ID" value="NZ_FRBM01000005.1"/>
</dbReference>
<proteinExistence type="predicted"/>
<evidence type="ECO:0000313" key="2">
    <source>
        <dbReference type="Proteomes" id="UP000184069"/>
    </source>
</evidence>
<organism evidence="1 2">
    <name type="scientific">Chryseobacterium contaminans</name>
    <dbReference type="NCBI Taxonomy" id="1423959"/>
    <lineage>
        <taxon>Bacteria</taxon>
        <taxon>Pseudomonadati</taxon>
        <taxon>Bacteroidota</taxon>
        <taxon>Flavobacteriia</taxon>
        <taxon>Flavobacteriales</taxon>
        <taxon>Weeksellaceae</taxon>
        <taxon>Chryseobacterium group</taxon>
        <taxon>Chryseobacterium</taxon>
    </lineage>
</organism>
<dbReference type="STRING" id="1423959.SAMN05444407_105147"/>
<evidence type="ECO:0000313" key="1">
    <source>
        <dbReference type="EMBL" id="SHL64164.1"/>
    </source>
</evidence>
<dbReference type="Proteomes" id="UP000184069">
    <property type="component" value="Unassembled WGS sequence"/>
</dbReference>
<sequence>MSEKHLVCQGAVCRCDFGTTTDKLMVKTQSKRYINDKDGKEKLMATHVDVGATFENNSFGSCKKMNNGPCAPVVTKWEGFYDQIIVEDNNGKALLEDSKATCAVSNAPSIKITFHGQTAEPTQQNVNNARPEVLAQLVPVLDEKLNGYYYNYNGMYEGKVKGQKKGNENDVYACEGKGSEENTFINLKKLSSTHDKFISDSSTIYGESSAAYNVIDKYEFFAIASVHKRNKIAYGVNSDFAKKFRKLSDSDRNKNEAMVFSIAAEIMR</sequence>
<gene>
    <name evidence="1" type="ORF">SAMN05444407_105147</name>
</gene>
<dbReference type="Pfam" id="PF14107">
    <property type="entry name" value="DUF4280"/>
    <property type="match status" value="1"/>
</dbReference>
<evidence type="ECO:0008006" key="3">
    <source>
        <dbReference type="Google" id="ProtNLM"/>
    </source>
</evidence>
<reference evidence="1 2" key="1">
    <citation type="submission" date="2016-11" db="EMBL/GenBank/DDBJ databases">
        <authorList>
            <person name="Jaros S."/>
            <person name="Januszkiewicz K."/>
            <person name="Wedrychowicz H."/>
        </authorList>
    </citation>
    <scope>NUCLEOTIDE SEQUENCE [LARGE SCALE GENOMIC DNA]</scope>
    <source>
        <strain evidence="1 2">DSM 27621</strain>
    </source>
</reference>
<dbReference type="AlphaFoldDB" id="A0A1M7CAC6"/>